<evidence type="ECO:0000256" key="6">
    <source>
        <dbReference type="ARBA" id="ARBA00023242"/>
    </source>
</evidence>
<comment type="caution">
    <text evidence="10">The sequence shown here is derived from an EMBL/GenBank/DDBJ whole genome shotgun (WGS) entry which is preliminary data.</text>
</comment>
<name>S7XJQ2_SPRLO</name>
<keyword evidence="10" id="KW-0396">Initiation factor</keyword>
<feature type="domain" description="Transcription initiation factor TFIID component TAF4 C-terminal" evidence="9">
    <location>
        <begin position="70"/>
        <end position="303"/>
    </location>
</feature>
<dbReference type="STRING" id="1358809.S7XJQ2"/>
<dbReference type="GO" id="GO:0016251">
    <property type="term" value="F:RNA polymerase II general transcription initiation factor activity"/>
    <property type="evidence" value="ECO:0007669"/>
    <property type="project" value="TreeGrafter"/>
</dbReference>
<keyword evidence="11" id="KW-1185">Reference proteome</keyword>
<keyword evidence="5" id="KW-0804">Transcription</keyword>
<organism evidence="10 11">
    <name type="scientific">Spraguea lophii (strain 42_110)</name>
    <name type="common">Microsporidian parasite</name>
    <dbReference type="NCBI Taxonomy" id="1358809"/>
    <lineage>
        <taxon>Eukaryota</taxon>
        <taxon>Fungi</taxon>
        <taxon>Fungi incertae sedis</taxon>
        <taxon>Microsporidia</taxon>
        <taxon>Spragueidae</taxon>
        <taxon>Spraguea</taxon>
    </lineage>
</organism>
<reference evidence="11" key="1">
    <citation type="journal article" date="2013" name="PLoS Genet.">
        <title>The genome of Spraguea lophii and the basis of host-microsporidian interactions.</title>
        <authorList>
            <person name="Campbell S.E."/>
            <person name="Williams T.A."/>
            <person name="Yousuf A."/>
            <person name="Soanes D.M."/>
            <person name="Paszkiewicz K.H."/>
            <person name="Williams B.A.P."/>
        </authorList>
    </citation>
    <scope>NUCLEOTIDE SEQUENCE [LARGE SCALE GENOMIC DNA]</scope>
    <source>
        <strain evidence="11">42_110</strain>
    </source>
</reference>
<sequence length="310" mass="36777">MNKEVFDSLDNDQRHIVESLYHGVCRGELTQNDFFEECRTILGPSLFIALFPSMQSDNQQDDKEIKTDLLHDIIEYSGVDLKEEAEKIVRDTEYNIRENKDFDDDIQVRMNNLLNIDRFVQLIKHICRERGFNVSSDTYMYFFLALARKLRDIIEKIDQASELRVDTGRLNHQMNISNDIRRQLWCLEEIEKNNLEKYTIEKGEDQDGIKKKKIKKMIQEREDIQIKKKLSNTVALAALGTQRKSWMSSDSSFANKELETPFQSLYAPVNEKDIERKITNRRLTLDDFIYVLEKDNRYSRSMFTIQQKYK</sequence>
<dbReference type="InParanoid" id="S7XJQ2"/>
<keyword evidence="6" id="KW-0539">Nucleus</keyword>
<comment type="subcellular location">
    <subcellularLocation>
        <location evidence="1">Nucleus</location>
    </subcellularLocation>
</comment>
<dbReference type="InterPro" id="IPR007900">
    <property type="entry name" value="TAF4_C"/>
</dbReference>
<comment type="function">
    <text evidence="7">Functions as a component of the DNA-binding general transcription factor complex TFIID. Binding of TFIID to a promoter (with or without TATA element) is the initial step in pre-initiation complex (PIC) formation. TFIID plays a key role in the regulation of gene expression by RNA polymerase II through different activities such as transcription activator interaction, core promoter recognition and selectivity, TFIIA and TFIIB interaction, chromatin modification (histone acetylation by TAF1), facilitation of DNA opening and initiation of transcription.</text>
</comment>
<keyword evidence="4" id="KW-0805">Transcription regulation</keyword>
<evidence type="ECO:0000259" key="9">
    <source>
        <dbReference type="Pfam" id="PF05236"/>
    </source>
</evidence>
<dbReference type="InterPro" id="IPR045144">
    <property type="entry name" value="TAF4"/>
</dbReference>
<dbReference type="OMA" id="NIGRENM"/>
<dbReference type="PANTHER" id="PTHR15138:SF14">
    <property type="entry name" value="TRANSCRIPTION INITIATION FACTOR TFIID SUBUNIT 4"/>
    <property type="match status" value="1"/>
</dbReference>
<dbReference type="GO" id="GO:0005669">
    <property type="term" value="C:transcription factor TFIID complex"/>
    <property type="evidence" value="ECO:0007669"/>
    <property type="project" value="InterPro"/>
</dbReference>
<evidence type="ECO:0000313" key="10">
    <source>
        <dbReference type="EMBL" id="EPR79254.1"/>
    </source>
</evidence>
<evidence type="ECO:0000256" key="7">
    <source>
        <dbReference type="ARBA" id="ARBA00025346"/>
    </source>
</evidence>
<evidence type="ECO:0000256" key="3">
    <source>
        <dbReference type="ARBA" id="ARBA00017306"/>
    </source>
</evidence>
<dbReference type="Proteomes" id="UP000014978">
    <property type="component" value="Unassembled WGS sequence"/>
</dbReference>
<dbReference type="Pfam" id="PF05236">
    <property type="entry name" value="TAF4"/>
    <property type="match status" value="1"/>
</dbReference>
<dbReference type="VEuPathDB" id="MicrosporidiaDB:SLOPH_2390"/>
<evidence type="ECO:0000256" key="2">
    <source>
        <dbReference type="ARBA" id="ARBA00006178"/>
    </source>
</evidence>
<accession>S7XJQ2</accession>
<gene>
    <name evidence="10" type="ORF">SLOPH_2390</name>
</gene>
<dbReference type="OrthoDB" id="21060at2759"/>
<dbReference type="GO" id="GO:0003677">
    <property type="term" value="F:DNA binding"/>
    <property type="evidence" value="ECO:0007669"/>
    <property type="project" value="TreeGrafter"/>
</dbReference>
<dbReference type="GO" id="GO:0003743">
    <property type="term" value="F:translation initiation factor activity"/>
    <property type="evidence" value="ECO:0007669"/>
    <property type="project" value="UniProtKB-KW"/>
</dbReference>
<evidence type="ECO:0000256" key="1">
    <source>
        <dbReference type="ARBA" id="ARBA00004123"/>
    </source>
</evidence>
<dbReference type="EMBL" id="ATCN01000327">
    <property type="protein sequence ID" value="EPR79254.1"/>
    <property type="molecule type" value="Genomic_DNA"/>
</dbReference>
<dbReference type="AlphaFoldDB" id="S7XJQ2"/>
<evidence type="ECO:0000256" key="4">
    <source>
        <dbReference type="ARBA" id="ARBA00023015"/>
    </source>
</evidence>
<proteinExistence type="inferred from homology"/>
<keyword evidence="10" id="KW-0648">Protein biosynthesis</keyword>
<dbReference type="HOGENOM" id="CLU_078328_0_0_1"/>
<dbReference type="GO" id="GO:0006367">
    <property type="term" value="P:transcription initiation at RNA polymerase II promoter"/>
    <property type="evidence" value="ECO:0007669"/>
    <property type="project" value="TreeGrafter"/>
</dbReference>
<evidence type="ECO:0000256" key="8">
    <source>
        <dbReference type="ARBA" id="ARBA00031747"/>
    </source>
</evidence>
<dbReference type="CDD" id="cd08045">
    <property type="entry name" value="HFD_TAF4"/>
    <property type="match status" value="1"/>
</dbReference>
<protein>
    <recommendedName>
        <fullName evidence="3">Transcription initiation factor TFIID subunit 4</fullName>
    </recommendedName>
    <alternativeName>
        <fullName evidence="8">TBP-associated factor 4</fullName>
    </alternativeName>
</protein>
<comment type="similarity">
    <text evidence="2">Belongs to the TAF4 family.</text>
</comment>
<evidence type="ECO:0000313" key="11">
    <source>
        <dbReference type="Proteomes" id="UP000014978"/>
    </source>
</evidence>
<evidence type="ECO:0000256" key="5">
    <source>
        <dbReference type="ARBA" id="ARBA00023163"/>
    </source>
</evidence>
<dbReference type="PANTHER" id="PTHR15138">
    <property type="entry name" value="TRANSCRIPTION INITIATION FACTOR TFIID SUBUNIT 4"/>
    <property type="match status" value="1"/>
</dbReference>